<dbReference type="RefSeq" id="WP_063872586.1">
    <property type="nucleotide sequence ID" value="NZ_CAWMRI010000116.1"/>
</dbReference>
<evidence type="ECO:0000313" key="6">
    <source>
        <dbReference type="EMBL" id="KZL50025.1"/>
    </source>
</evidence>
<dbReference type="PROSITE" id="PS00211">
    <property type="entry name" value="ABC_TRANSPORTER_1"/>
    <property type="match status" value="1"/>
</dbReference>
<accession>A0A161VS71</accession>
<sequence length="266" mass="29684">MRTVNFPLKAHSVYSMQDNHTPTSASINIAHVGVHYRTEEALRDVNCIVKAGRITGIFGPNGAGKSTLMKAMLGLVPLSSGTVLYEAKPLMQQLEKVAYIPQRSQIDWTYPATVWDVAMMGRVKKTGWLRSFSAVSRRETKNALKRVEMFAHCDRPIGELSGGQQQRVFLARALAQQADIYCFDEPFVGIDQKTQAVIFAVFHELAAAGKIVLVVNHDLGESITHFDDLILLNRELIATGLRQQVLTKQNLYRAYNGQVMYFNNAA</sequence>
<evidence type="ECO:0000256" key="4">
    <source>
        <dbReference type="ARBA" id="ARBA00022840"/>
    </source>
</evidence>
<dbReference type="InterPro" id="IPR017871">
    <property type="entry name" value="ABC_transporter-like_CS"/>
</dbReference>
<dbReference type="Pfam" id="PF00005">
    <property type="entry name" value="ABC_tran"/>
    <property type="match status" value="1"/>
</dbReference>
<dbReference type="GO" id="GO:0005524">
    <property type="term" value="F:ATP binding"/>
    <property type="evidence" value="ECO:0007669"/>
    <property type="project" value="UniProtKB-KW"/>
</dbReference>
<evidence type="ECO:0000256" key="1">
    <source>
        <dbReference type="ARBA" id="ARBA00005417"/>
    </source>
</evidence>
<dbReference type="CDD" id="cd03235">
    <property type="entry name" value="ABC_Metallic_Cations"/>
    <property type="match status" value="1"/>
</dbReference>
<dbReference type="AlphaFoldDB" id="A0A161VS71"/>
<organism evidence="6 7">
    <name type="scientific">Nodularia spumigena CENA596</name>
    <dbReference type="NCBI Taxonomy" id="1819295"/>
    <lineage>
        <taxon>Bacteria</taxon>
        <taxon>Bacillati</taxon>
        <taxon>Cyanobacteriota</taxon>
        <taxon>Cyanophyceae</taxon>
        <taxon>Nostocales</taxon>
        <taxon>Nodulariaceae</taxon>
        <taxon>Nodularia</taxon>
    </lineage>
</organism>
<name>A0A161VS71_NODSP</name>
<evidence type="ECO:0000313" key="7">
    <source>
        <dbReference type="Proteomes" id="UP000076555"/>
    </source>
</evidence>
<dbReference type="PANTHER" id="PTHR42734:SF5">
    <property type="entry name" value="IRON TRANSPORT SYSTEM ATP-BINDING PROTEIN HI_0361-RELATED"/>
    <property type="match status" value="1"/>
</dbReference>
<keyword evidence="2" id="KW-0813">Transport</keyword>
<gene>
    <name evidence="6" type="ORF">A2T98_09600</name>
</gene>
<dbReference type="PANTHER" id="PTHR42734">
    <property type="entry name" value="METAL TRANSPORT SYSTEM ATP-BINDING PROTEIN TM_0124-RELATED"/>
    <property type="match status" value="1"/>
</dbReference>
<dbReference type="InterPro" id="IPR003439">
    <property type="entry name" value="ABC_transporter-like_ATP-bd"/>
</dbReference>
<comment type="similarity">
    <text evidence="1">Belongs to the ABC transporter superfamily.</text>
</comment>
<dbReference type="PROSITE" id="PS50893">
    <property type="entry name" value="ABC_TRANSPORTER_2"/>
    <property type="match status" value="1"/>
</dbReference>
<comment type="caution">
    <text evidence="6">The sequence shown here is derived from an EMBL/GenBank/DDBJ whole genome shotgun (WGS) entry which is preliminary data.</text>
</comment>
<dbReference type="SUPFAM" id="SSF52540">
    <property type="entry name" value="P-loop containing nucleoside triphosphate hydrolases"/>
    <property type="match status" value="1"/>
</dbReference>
<dbReference type="InterPro" id="IPR003593">
    <property type="entry name" value="AAA+_ATPase"/>
</dbReference>
<dbReference type="Proteomes" id="UP000076555">
    <property type="component" value="Unassembled WGS sequence"/>
</dbReference>
<dbReference type="InterPro" id="IPR050153">
    <property type="entry name" value="Metal_Ion_Import_ABC"/>
</dbReference>
<evidence type="ECO:0000256" key="2">
    <source>
        <dbReference type="ARBA" id="ARBA00022448"/>
    </source>
</evidence>
<proteinExistence type="inferred from homology"/>
<feature type="domain" description="ABC transporter" evidence="5">
    <location>
        <begin position="27"/>
        <end position="259"/>
    </location>
</feature>
<keyword evidence="4 6" id="KW-0067">ATP-binding</keyword>
<reference evidence="6 7" key="1">
    <citation type="submission" date="2016-04" db="EMBL/GenBank/DDBJ databases">
        <title>Draft Genome Assembly of the Bloom-forming Cyanobacterium Nodularia spumigena Strain CENA596 in Shrimp Production Ponds.</title>
        <authorList>
            <person name="Popin R.V."/>
            <person name="Rigonato J."/>
            <person name="Abreu V.A."/>
            <person name="Andreote A.P."/>
            <person name="Silveira S.B."/>
            <person name="Odebrecht C."/>
            <person name="Fiore M.F."/>
        </authorList>
    </citation>
    <scope>NUCLEOTIDE SEQUENCE [LARGE SCALE GENOMIC DNA]</scope>
    <source>
        <strain evidence="6 7">CENA596</strain>
    </source>
</reference>
<evidence type="ECO:0000256" key="3">
    <source>
        <dbReference type="ARBA" id="ARBA00022741"/>
    </source>
</evidence>
<keyword evidence="3" id="KW-0547">Nucleotide-binding</keyword>
<dbReference type="Gene3D" id="3.40.50.300">
    <property type="entry name" value="P-loop containing nucleotide triphosphate hydrolases"/>
    <property type="match status" value="1"/>
</dbReference>
<dbReference type="GO" id="GO:0016887">
    <property type="term" value="F:ATP hydrolysis activity"/>
    <property type="evidence" value="ECO:0007669"/>
    <property type="project" value="InterPro"/>
</dbReference>
<evidence type="ECO:0000259" key="5">
    <source>
        <dbReference type="PROSITE" id="PS50893"/>
    </source>
</evidence>
<dbReference type="EMBL" id="LWAJ01000116">
    <property type="protein sequence ID" value="KZL50025.1"/>
    <property type="molecule type" value="Genomic_DNA"/>
</dbReference>
<protein>
    <submittedName>
        <fullName evidence="6">Manganese ABC transporter ATP-binding protein</fullName>
    </submittedName>
</protein>
<dbReference type="InterPro" id="IPR027417">
    <property type="entry name" value="P-loop_NTPase"/>
</dbReference>
<dbReference type="OrthoDB" id="9806726at2"/>
<dbReference type="SMART" id="SM00382">
    <property type="entry name" value="AAA"/>
    <property type="match status" value="1"/>
</dbReference>